<organism evidence="4 5">
    <name type="scientific">Actinidia rufa</name>
    <dbReference type="NCBI Taxonomy" id="165716"/>
    <lineage>
        <taxon>Eukaryota</taxon>
        <taxon>Viridiplantae</taxon>
        <taxon>Streptophyta</taxon>
        <taxon>Embryophyta</taxon>
        <taxon>Tracheophyta</taxon>
        <taxon>Spermatophyta</taxon>
        <taxon>Magnoliopsida</taxon>
        <taxon>eudicotyledons</taxon>
        <taxon>Gunneridae</taxon>
        <taxon>Pentapetalae</taxon>
        <taxon>asterids</taxon>
        <taxon>Ericales</taxon>
        <taxon>Actinidiaceae</taxon>
        <taxon>Actinidia</taxon>
    </lineage>
</organism>
<dbReference type="InterPro" id="IPR036691">
    <property type="entry name" value="Endo/exonu/phosph_ase_sf"/>
</dbReference>
<dbReference type="InterPro" id="IPR000477">
    <property type="entry name" value="RT_dom"/>
</dbReference>
<feature type="compositionally biased region" description="Basic and acidic residues" evidence="1">
    <location>
        <begin position="351"/>
        <end position="360"/>
    </location>
</feature>
<evidence type="ECO:0000259" key="3">
    <source>
        <dbReference type="Pfam" id="PF14111"/>
    </source>
</evidence>
<sequence length="881" mass="98743">MGKEKNRNKKEGKGKSKEDLEFLDEPIFAKALARTEVMPVGWVTGTSGTKQRKKIPVEAPITIRELPIRVSATGVQAISPSTDNKEVVEEESENEEVEEKSVNEAEEESEKEVFEEDSEGVGNESLEVLEENSSRTLGVEDSDSCPDVVQKDKKGESTMPSPVKQTWASLFTGKNQRTEGTTLQKIPWEEKALDKIVASWKVRVNVHHHLSGWIIFEFSEEGTKNKVLQGGPYMIFGRPLLLKVMTKFFAFEDEVASCFPVWIRLMHLPLSLWDNGTLAKICSGIGNPICVDEYTARCGRTSYARDAYYENLSKFCSNCKEMGHSTSGCKVVEKIKEKHAAEITPSGQDARVTKKGKDAQDSQVARPSVQVTDKALHQEHLVIPNESQETLQEWRIKLGRKNKKGIEIGQGEVVCSSNQGLGQPQNEPQEKIPETYVLAIDLGDFNVVLKGEEKANGLPITQYEVKDFQECCYETGVEDLRFTGLFYTWTNNSVWSKLDRAMVNHRWLREGFPAMANFGLPGKFSDHSPSWDMQLEGTAMFRLCKKLKGLKDPLRKLNRNHFFHISIRAEVAEKDLHDAQQLLHENPRDESLKSRVAELRLKASNLAEAEFSYCSQNQIVSLIDANGATTTSPKQGISVPSLAAIQCINNLKNSSFKAQPHPGEAELIQLSQLLFQIGCVTTTSYSISINGTLHGFFKGEQGLRQGDPLSPFLFAICLEVLSRKFSRLSRNPQFKHHPRCSKLSITHLAFADDLILLLGEMWHQIRSPRGEKIRGITGFSIGESPLGRSELIKSVLQGVECFWLSILPIPVGIRDKIISLCRNFLWGGKSTSNKKPLVAWKDVYRPKNEGGLGFMDLSAWNMALLSKALWNLQSKKRILCG</sequence>
<dbReference type="OrthoDB" id="1001388at2759"/>
<dbReference type="Pfam" id="PF00078">
    <property type="entry name" value="RVT_1"/>
    <property type="match status" value="1"/>
</dbReference>
<dbReference type="Pfam" id="PF14111">
    <property type="entry name" value="DUF4283"/>
    <property type="match status" value="1"/>
</dbReference>
<evidence type="ECO:0000313" key="4">
    <source>
        <dbReference type="EMBL" id="GFS35151.1"/>
    </source>
</evidence>
<evidence type="ECO:0000256" key="1">
    <source>
        <dbReference type="SAM" id="MobiDB-lite"/>
    </source>
</evidence>
<feature type="region of interest" description="Disordered" evidence="1">
    <location>
        <begin position="1"/>
        <end position="20"/>
    </location>
</feature>
<feature type="compositionally biased region" description="Acidic residues" evidence="1">
    <location>
        <begin position="88"/>
        <end position="119"/>
    </location>
</feature>
<proteinExistence type="predicted"/>
<feature type="domain" description="Reverse transcriptase" evidence="2">
    <location>
        <begin position="674"/>
        <end position="757"/>
    </location>
</feature>
<evidence type="ECO:0008006" key="6">
    <source>
        <dbReference type="Google" id="ProtNLM"/>
    </source>
</evidence>
<feature type="region of interest" description="Disordered" evidence="1">
    <location>
        <begin position="343"/>
        <end position="365"/>
    </location>
</feature>
<dbReference type="EMBL" id="BJWL01000222">
    <property type="protein sequence ID" value="GFS35151.1"/>
    <property type="molecule type" value="Genomic_DNA"/>
</dbReference>
<accession>A0A7J0DJ00</accession>
<evidence type="ECO:0000313" key="5">
    <source>
        <dbReference type="Proteomes" id="UP000585474"/>
    </source>
</evidence>
<feature type="domain" description="DUF4283" evidence="3">
    <location>
        <begin position="194"/>
        <end position="252"/>
    </location>
</feature>
<reference evidence="5" key="1">
    <citation type="submission" date="2019-07" db="EMBL/GenBank/DDBJ databases">
        <title>De Novo Assembly of kiwifruit Actinidia rufa.</title>
        <authorList>
            <person name="Sugita-Konishi S."/>
            <person name="Sato K."/>
            <person name="Mori E."/>
            <person name="Abe Y."/>
            <person name="Kisaki G."/>
            <person name="Hamano K."/>
            <person name="Suezawa K."/>
            <person name="Otani M."/>
            <person name="Fukuda T."/>
            <person name="Manabe T."/>
            <person name="Gomi K."/>
            <person name="Tabuchi M."/>
            <person name="Akimitsu K."/>
            <person name="Kataoka I."/>
        </authorList>
    </citation>
    <scope>NUCLEOTIDE SEQUENCE [LARGE SCALE GENOMIC DNA]</scope>
    <source>
        <strain evidence="5">cv. Fuchu</strain>
    </source>
</reference>
<dbReference type="InterPro" id="IPR025558">
    <property type="entry name" value="DUF4283"/>
</dbReference>
<gene>
    <name evidence="4" type="ORF">Acr_00g0038130</name>
</gene>
<dbReference type="Proteomes" id="UP000585474">
    <property type="component" value="Unassembled WGS sequence"/>
</dbReference>
<evidence type="ECO:0000259" key="2">
    <source>
        <dbReference type="Pfam" id="PF00078"/>
    </source>
</evidence>
<dbReference type="InterPro" id="IPR040256">
    <property type="entry name" value="At4g02000-like"/>
</dbReference>
<feature type="region of interest" description="Disordered" evidence="1">
    <location>
        <begin position="74"/>
        <end position="162"/>
    </location>
</feature>
<comment type="caution">
    <text evidence="4">The sequence shown here is derived from an EMBL/GenBank/DDBJ whole genome shotgun (WGS) entry which is preliminary data.</text>
</comment>
<dbReference type="AlphaFoldDB" id="A0A7J0DJ00"/>
<name>A0A7J0DJ00_9ERIC</name>
<dbReference type="PANTHER" id="PTHR31286">
    <property type="entry name" value="GLYCINE-RICH CELL WALL STRUCTURAL PROTEIN 1.8-LIKE"/>
    <property type="match status" value="1"/>
</dbReference>
<protein>
    <recommendedName>
        <fullName evidence="6">Reverse transcriptase domain-containing protein</fullName>
    </recommendedName>
</protein>
<keyword evidence="5" id="KW-1185">Reference proteome</keyword>
<dbReference type="PANTHER" id="PTHR31286:SF168">
    <property type="entry name" value="DUF4283 DOMAIN-CONTAINING PROTEIN"/>
    <property type="match status" value="1"/>
</dbReference>
<dbReference type="Gene3D" id="3.60.10.10">
    <property type="entry name" value="Endonuclease/exonuclease/phosphatase"/>
    <property type="match status" value="1"/>
</dbReference>